<feature type="compositionally biased region" description="Basic and acidic residues" evidence="1">
    <location>
        <begin position="528"/>
        <end position="540"/>
    </location>
</feature>
<dbReference type="Proteomes" id="UP000252187">
    <property type="component" value="Unassembled WGS sequence"/>
</dbReference>
<dbReference type="Gene3D" id="1.10.30.50">
    <property type="match status" value="1"/>
</dbReference>
<name>A0A365PDF3_9ACTN</name>
<accession>A0A365PDF3</accession>
<evidence type="ECO:0000259" key="2">
    <source>
        <dbReference type="Pfam" id="PF02720"/>
    </source>
</evidence>
<dbReference type="CDD" id="cd00085">
    <property type="entry name" value="HNHc"/>
    <property type="match status" value="1"/>
</dbReference>
<gene>
    <name evidence="3" type="ORF">DQ226_02230</name>
</gene>
<organism evidence="3 4">
    <name type="scientific">Dietzia maris</name>
    <dbReference type="NCBI Taxonomy" id="37915"/>
    <lineage>
        <taxon>Bacteria</taxon>
        <taxon>Bacillati</taxon>
        <taxon>Actinomycetota</taxon>
        <taxon>Actinomycetes</taxon>
        <taxon>Mycobacteriales</taxon>
        <taxon>Dietziaceae</taxon>
        <taxon>Dietzia</taxon>
    </lineage>
</organism>
<protein>
    <submittedName>
        <fullName evidence="3">HNH endonuclease</fullName>
    </submittedName>
</protein>
<sequence length="616" mass="65016">MGGNADAATGGPSPSPSGGPSSSGGPSPSGGGSGSAAPVSLSGLRAAAREGWMGENRAAARRFVACYELFVECQRREESGAGGGECRPGHAVLDPIDVAAGYVVSAMAISTGRAERMITFALDLHLRYPAILSAMAQGRLDLQAAKILASQMATVHVDVLEAVQRQVVEEYLAAIEGGVRLGEKAIRGNVDAIIARYDANGIRLRRQEAARTRGVRFHKGVDGMSSVSAILATEEAAVLAEALDQRVKDHKYADAQAAANAGGGGAADSDVAGEVEDYSIAERRADALMSLVCGDAAPAGTPARPGRPGAPGAGVALRPKVTVIATGNTARDAGGARVEFTRSGQAALQALLDMLATSDGATFEPIDPRIGAADDARAALKYRPSAQLARRIRLRDGTCRHPGCAIPAEACDLDHVAPFDHADPQRGGHTIEANLAAMCRRHHRFKTFSDWIYDLQPDGTLLVRTPDGSTMLTRPSGPLAEYRREQARAETEAWTRQQRRSPGPTGDEQADAEPTFWSRRASRHRTERRNTERRKAESARTFDPAPPAPGTGTDAAGSTTGAATDTTPEKATPASATPESASRWWARNKPHHSDIEKGIRALLHERLDELIDPPPF</sequence>
<feature type="compositionally biased region" description="Low complexity" evidence="1">
    <location>
        <begin position="10"/>
        <end position="26"/>
    </location>
</feature>
<dbReference type="Pfam" id="PF02720">
    <property type="entry name" value="DUF222"/>
    <property type="match status" value="1"/>
</dbReference>
<evidence type="ECO:0000256" key="1">
    <source>
        <dbReference type="SAM" id="MobiDB-lite"/>
    </source>
</evidence>
<dbReference type="GO" id="GO:0004519">
    <property type="term" value="F:endonuclease activity"/>
    <property type="evidence" value="ECO:0007669"/>
    <property type="project" value="UniProtKB-KW"/>
</dbReference>
<dbReference type="InterPro" id="IPR003870">
    <property type="entry name" value="DUF222"/>
</dbReference>
<feature type="domain" description="DUF222" evidence="2">
    <location>
        <begin position="55"/>
        <end position="396"/>
    </location>
</feature>
<comment type="caution">
    <text evidence="3">The sequence shown here is derived from an EMBL/GenBank/DDBJ whole genome shotgun (WGS) entry which is preliminary data.</text>
</comment>
<reference evidence="3 4" key="1">
    <citation type="submission" date="2018-06" db="EMBL/GenBank/DDBJ databases">
        <title>Whole genome sequencing of four bacterial strains from South Shetland trench revealing bio-synthetic gene clusters.</title>
        <authorList>
            <person name="Abdel-Mageed W.M."/>
            <person name="Lehri B."/>
            <person name="Jarmusch S.A."/>
            <person name="Miranda K."/>
            <person name="Goodfellow M."/>
            <person name="Jaspars M."/>
            <person name="Karlyshev A.V."/>
        </authorList>
    </citation>
    <scope>NUCLEOTIDE SEQUENCE [LARGE SCALE GENOMIC DNA]</scope>
    <source>
        <strain evidence="3 4">SST1</strain>
    </source>
</reference>
<feature type="region of interest" description="Disordered" evidence="1">
    <location>
        <begin position="466"/>
        <end position="589"/>
    </location>
</feature>
<feature type="compositionally biased region" description="Low complexity" evidence="1">
    <location>
        <begin position="550"/>
        <end position="582"/>
    </location>
</feature>
<evidence type="ECO:0000313" key="4">
    <source>
        <dbReference type="Proteomes" id="UP000252187"/>
    </source>
</evidence>
<dbReference type="AlphaFoldDB" id="A0A365PDF3"/>
<feature type="region of interest" description="Disordered" evidence="1">
    <location>
        <begin position="1"/>
        <end position="38"/>
    </location>
</feature>
<dbReference type="InterPro" id="IPR003615">
    <property type="entry name" value="HNH_nuc"/>
</dbReference>
<feature type="compositionally biased region" description="Basic and acidic residues" evidence="1">
    <location>
        <begin position="481"/>
        <end position="493"/>
    </location>
</feature>
<keyword evidence="3" id="KW-0255">Endonuclease</keyword>
<dbReference type="EMBL" id="QNTT01000003">
    <property type="protein sequence ID" value="RBA40111.1"/>
    <property type="molecule type" value="Genomic_DNA"/>
</dbReference>
<proteinExistence type="predicted"/>
<keyword evidence="3" id="KW-0378">Hydrolase</keyword>
<keyword evidence="3" id="KW-0540">Nuclease</keyword>
<evidence type="ECO:0000313" key="3">
    <source>
        <dbReference type="EMBL" id="RBA40111.1"/>
    </source>
</evidence>